<accession>A0A8G2HT02</accession>
<evidence type="ECO:0000313" key="2">
    <source>
        <dbReference type="Proteomes" id="UP000255284"/>
    </source>
</evidence>
<gene>
    <name evidence="1" type="ORF">NCTC11819_00955</name>
</gene>
<proteinExistence type="predicted"/>
<dbReference type="Proteomes" id="UP000255284">
    <property type="component" value="Unassembled WGS sequence"/>
</dbReference>
<sequence length="73" mass="8495">MPPEDTHGKHAIEAHLTQRGEEHLPVHFALAEFVVLVDTRVNTRWIDYITISVICHVIVRIGDVYFEQFLALW</sequence>
<reference evidence="1 2" key="1">
    <citation type="submission" date="2018-06" db="EMBL/GenBank/DDBJ databases">
        <authorList>
            <consortium name="Pathogen Informatics"/>
            <person name="Doyle S."/>
        </authorList>
    </citation>
    <scope>NUCLEOTIDE SEQUENCE [LARGE SCALE GENOMIC DNA]</scope>
    <source>
        <strain evidence="1 2">NCTC11819</strain>
    </source>
</reference>
<name>A0A8G2HT02_9ACTO</name>
<organism evidence="1 2">
    <name type="scientific">Mobiluncus mulieris</name>
    <dbReference type="NCBI Taxonomy" id="2052"/>
    <lineage>
        <taxon>Bacteria</taxon>
        <taxon>Bacillati</taxon>
        <taxon>Actinomycetota</taxon>
        <taxon>Actinomycetes</taxon>
        <taxon>Actinomycetales</taxon>
        <taxon>Actinomycetaceae</taxon>
        <taxon>Mobiluncus</taxon>
    </lineage>
</organism>
<dbReference type="AlphaFoldDB" id="A0A8G2HT02"/>
<comment type="caution">
    <text evidence="1">The sequence shown here is derived from an EMBL/GenBank/DDBJ whole genome shotgun (WGS) entry which is preliminary data.</text>
</comment>
<protein>
    <submittedName>
        <fullName evidence="1">Uncharacterized protein</fullName>
    </submittedName>
</protein>
<evidence type="ECO:0000313" key="1">
    <source>
        <dbReference type="EMBL" id="STO16388.1"/>
    </source>
</evidence>
<dbReference type="EMBL" id="UGGQ01000006">
    <property type="protein sequence ID" value="STO16388.1"/>
    <property type="molecule type" value="Genomic_DNA"/>
</dbReference>